<evidence type="ECO:0000259" key="3">
    <source>
        <dbReference type="Pfam" id="PF07364"/>
    </source>
</evidence>
<sequence>MRRLAIARLWHEASAFSPIPTGLDRFHLREWQAGPKARNVFRGTATEMGAAVAFLEANPSWDGTFLRCTSAMPGGPVEQAALDAIIHEIVQGISDGPWDAVYISLHGAIAGTEDLGPDYTLLERVRAAVGPHVPVAVTFDMHACLDPRIAECADIIVGYKTYPHVDMAQTAAKALGLLDRMARGGERLKSLILPVPMLPLSHAMRTAGDPMGALVRLAAETETARGLQDITVFGGFAYADTPWTSSSVTVCYRDEGEASGLDAHAAAREVAAELKRRHADFLSTLPDAARGLQHARDLLDRGTPWPVAVLENADNPLSGGACDTPGLFQALVDMRPPWPALFASFYDPELVARAHAAGPGTTLHVTLGGRLSDAFGPPVAFEGEIVRLTDGRFSNTGPMEYGRPEAIGRTVLLRSGNISVVVGETPQSVNDPAWCALHGIDLGDIALFCAKAKNHFRASFEHLCGAIVDVETPGPAPTDLTRLPYRHVPPHFLVPS</sequence>
<comment type="caution">
    <text evidence="4">The sequence shown here is derived from an EMBL/GenBank/DDBJ whole genome shotgun (WGS) entry which is preliminary data.</text>
</comment>
<protein>
    <recommendedName>
        <fullName evidence="1">Microcystinase C</fullName>
        <shortName evidence="1">MlrC</shortName>
    </recommendedName>
</protein>
<reference evidence="4 5" key="1">
    <citation type="submission" date="2022-04" db="EMBL/GenBank/DDBJ databases">
        <authorList>
            <person name="Ye Y.-Q."/>
            <person name="Du Z.-J."/>
        </authorList>
    </citation>
    <scope>NUCLEOTIDE SEQUENCE [LARGE SCALE GENOMIC DNA]</scope>
    <source>
        <strain evidence="4 5">A6E488</strain>
    </source>
</reference>
<feature type="domain" description="Microcystin LR degradation protein MlrC N-terminal" evidence="3">
    <location>
        <begin position="3"/>
        <end position="295"/>
    </location>
</feature>
<keyword evidence="1" id="KW-0645">Protease</keyword>
<comment type="similarity">
    <text evidence="1">Belongs to the peptidase M81 family.</text>
</comment>
<comment type="function">
    <text evidence="1">Involved in peptidolytic degradation of cyclic heptapeptide hepatotoxin microcystin (MC).</text>
</comment>
<name>A0AAW5R2Z8_9HYPH</name>
<dbReference type="InterPro" id="IPR010799">
    <property type="entry name" value="MlrC_C"/>
</dbReference>
<evidence type="ECO:0000313" key="4">
    <source>
        <dbReference type="EMBL" id="MCT8973777.1"/>
    </source>
</evidence>
<dbReference type="InterPro" id="IPR015995">
    <property type="entry name" value="MlrC_N"/>
</dbReference>
<dbReference type="InterPro" id="IPR009197">
    <property type="entry name" value="MlrC"/>
</dbReference>
<accession>A0AAW5R2Z8</accession>
<keyword evidence="1" id="KW-0479">Metal-binding</keyword>
<dbReference type="AlphaFoldDB" id="A0AAW5R2Z8"/>
<keyword evidence="1" id="KW-0378">Hydrolase</keyword>
<comment type="cofactor">
    <cofactor evidence="1">
        <name>Zn(2+)</name>
        <dbReference type="ChEBI" id="CHEBI:29105"/>
    </cofactor>
    <text evidence="1">Binds 1 zinc ion per subunit.</text>
</comment>
<dbReference type="Pfam" id="PF07171">
    <property type="entry name" value="MlrC_C"/>
    <property type="match status" value="1"/>
</dbReference>
<gene>
    <name evidence="4" type="ORF">MUB46_18075</name>
</gene>
<proteinExistence type="inferred from homology"/>
<evidence type="ECO:0000256" key="1">
    <source>
        <dbReference type="PIRNR" id="PIRNR012702"/>
    </source>
</evidence>
<dbReference type="Pfam" id="PF07364">
    <property type="entry name" value="DUF1485"/>
    <property type="match status" value="1"/>
</dbReference>
<evidence type="ECO:0000259" key="2">
    <source>
        <dbReference type="Pfam" id="PF07171"/>
    </source>
</evidence>
<dbReference type="GO" id="GO:0006508">
    <property type="term" value="P:proteolysis"/>
    <property type="evidence" value="ECO:0007669"/>
    <property type="project" value="UniProtKB-KW"/>
</dbReference>
<dbReference type="PIRSF" id="PIRSF012702">
    <property type="entry name" value="UCP012702"/>
    <property type="match status" value="1"/>
</dbReference>
<keyword evidence="1" id="KW-0482">Metalloprotease</keyword>
<dbReference type="GO" id="GO:0046872">
    <property type="term" value="F:metal ion binding"/>
    <property type="evidence" value="ECO:0007669"/>
    <property type="project" value="UniProtKB-KW"/>
</dbReference>
<dbReference type="RefSeq" id="WP_261617392.1">
    <property type="nucleotide sequence ID" value="NZ_JALIDZ010000008.1"/>
</dbReference>
<feature type="domain" description="Microcystin LR degradation protein MlrC C-terminal" evidence="2">
    <location>
        <begin position="311"/>
        <end position="487"/>
    </location>
</feature>
<dbReference type="Proteomes" id="UP001320898">
    <property type="component" value="Unassembled WGS sequence"/>
</dbReference>
<keyword evidence="5" id="KW-1185">Reference proteome</keyword>
<dbReference type="EMBL" id="JALIDZ010000008">
    <property type="protein sequence ID" value="MCT8973777.1"/>
    <property type="molecule type" value="Genomic_DNA"/>
</dbReference>
<dbReference type="GO" id="GO:0008237">
    <property type="term" value="F:metallopeptidase activity"/>
    <property type="evidence" value="ECO:0007669"/>
    <property type="project" value="UniProtKB-KW"/>
</dbReference>
<evidence type="ECO:0000313" key="5">
    <source>
        <dbReference type="Proteomes" id="UP001320898"/>
    </source>
</evidence>
<organism evidence="4 5">
    <name type="scientific">Microbaculum marinisediminis</name>
    <dbReference type="NCBI Taxonomy" id="2931392"/>
    <lineage>
        <taxon>Bacteria</taxon>
        <taxon>Pseudomonadati</taxon>
        <taxon>Pseudomonadota</taxon>
        <taxon>Alphaproteobacteria</taxon>
        <taxon>Hyphomicrobiales</taxon>
        <taxon>Tepidamorphaceae</taxon>
        <taxon>Microbaculum</taxon>
    </lineage>
</organism>